<reference evidence="4" key="1">
    <citation type="journal article" date="2020" name="mSystems">
        <title>Genome- and Community-Level Interaction Insights into Carbon Utilization and Element Cycling Functions of Hydrothermarchaeota in Hydrothermal Sediment.</title>
        <authorList>
            <person name="Zhou Z."/>
            <person name="Liu Y."/>
            <person name="Xu W."/>
            <person name="Pan J."/>
            <person name="Luo Z.H."/>
            <person name="Li M."/>
        </authorList>
    </citation>
    <scope>NUCLEOTIDE SEQUENCE [LARGE SCALE GENOMIC DNA]</scope>
    <source>
        <strain evidence="4">SpSt-618</strain>
    </source>
</reference>
<evidence type="ECO:0000259" key="3">
    <source>
        <dbReference type="Pfam" id="PF07282"/>
    </source>
</evidence>
<feature type="domain" description="Cas12f1-like TNB" evidence="3">
    <location>
        <begin position="12"/>
        <end position="73"/>
    </location>
</feature>
<protein>
    <submittedName>
        <fullName evidence="4">Transposase</fullName>
    </submittedName>
</protein>
<feature type="compositionally biased region" description="Polar residues" evidence="2">
    <location>
        <begin position="108"/>
        <end position="117"/>
    </location>
</feature>
<accession>A0A7J3I7S6</accession>
<dbReference type="SUPFAM" id="SSF144020">
    <property type="entry name" value="FdhE-like"/>
    <property type="match status" value="1"/>
</dbReference>
<dbReference type="InterPro" id="IPR024064">
    <property type="entry name" value="FdhE-like_sf"/>
</dbReference>
<dbReference type="AlphaFoldDB" id="A0A7J3I7S6"/>
<organism evidence="4">
    <name type="scientific">Ignisphaera aggregans</name>
    <dbReference type="NCBI Taxonomy" id="334771"/>
    <lineage>
        <taxon>Archaea</taxon>
        <taxon>Thermoproteota</taxon>
        <taxon>Thermoprotei</taxon>
        <taxon>Desulfurococcales</taxon>
        <taxon>Desulfurococcaceae</taxon>
        <taxon>Ignisphaera</taxon>
    </lineage>
</organism>
<evidence type="ECO:0000256" key="2">
    <source>
        <dbReference type="SAM" id="MobiDB-lite"/>
    </source>
</evidence>
<evidence type="ECO:0000313" key="4">
    <source>
        <dbReference type="EMBL" id="HGN36651.1"/>
    </source>
</evidence>
<dbReference type="InterPro" id="IPR010095">
    <property type="entry name" value="Cas12f1-like_TNB"/>
</dbReference>
<feature type="region of interest" description="Disordered" evidence="2">
    <location>
        <begin position="86"/>
        <end position="117"/>
    </location>
</feature>
<keyword evidence="1" id="KW-0238">DNA-binding</keyword>
<gene>
    <name evidence="4" type="ORF">ENT87_03770</name>
</gene>
<name>A0A7J3I7S6_9CREN</name>
<sequence>MIQKRYSKSWRIQFTISYEALERRIEVSYINPMKTSSTCPRCGSRLEDSGGRVLGCSRCGFTGDRDVIACINLFLRYTRCGVPGVTLNTPKPNENPTGMQGNRDEAMKSSNINLYQS</sequence>
<dbReference type="GO" id="GO:0003677">
    <property type="term" value="F:DNA binding"/>
    <property type="evidence" value="ECO:0007669"/>
    <property type="project" value="UniProtKB-KW"/>
</dbReference>
<dbReference type="EMBL" id="DTAI01000108">
    <property type="protein sequence ID" value="HGN36651.1"/>
    <property type="molecule type" value="Genomic_DNA"/>
</dbReference>
<feature type="compositionally biased region" description="Polar residues" evidence="2">
    <location>
        <begin position="86"/>
        <end position="100"/>
    </location>
</feature>
<comment type="caution">
    <text evidence="4">The sequence shown here is derived from an EMBL/GenBank/DDBJ whole genome shotgun (WGS) entry which is preliminary data.</text>
</comment>
<evidence type="ECO:0000256" key="1">
    <source>
        <dbReference type="ARBA" id="ARBA00023125"/>
    </source>
</evidence>
<dbReference type="Pfam" id="PF07282">
    <property type="entry name" value="Cas12f1-like_TNB"/>
    <property type="match status" value="1"/>
</dbReference>
<proteinExistence type="predicted"/>